<dbReference type="Proteomes" id="UP001163321">
    <property type="component" value="Chromosome 13"/>
</dbReference>
<dbReference type="EMBL" id="CM047592">
    <property type="protein sequence ID" value="KAI9917450.1"/>
    <property type="molecule type" value="Genomic_DNA"/>
</dbReference>
<protein>
    <submittedName>
        <fullName evidence="1">Uncharacterized protein</fullName>
    </submittedName>
</protein>
<organism evidence="1 2">
    <name type="scientific">Peronosclerospora sorghi</name>
    <dbReference type="NCBI Taxonomy" id="230839"/>
    <lineage>
        <taxon>Eukaryota</taxon>
        <taxon>Sar</taxon>
        <taxon>Stramenopiles</taxon>
        <taxon>Oomycota</taxon>
        <taxon>Peronosporomycetes</taxon>
        <taxon>Peronosporales</taxon>
        <taxon>Peronosporaceae</taxon>
        <taxon>Peronosclerospora</taxon>
    </lineage>
</organism>
<evidence type="ECO:0000313" key="2">
    <source>
        <dbReference type="Proteomes" id="UP001163321"/>
    </source>
</evidence>
<sequence length="765" mass="86720">MSSASEPQEPLLKYERVGGHFHAIFKDDSLSCMALHVNFLCVGTYGGNVLLLELNGTFIRRLHQHYKKVNQVCIDETGQFIASCSDDGTVAVYTLFPTVSQAADIKGHKHASNQHQRQPVAREALASVSTGGEVNIYNYFSAVYAVQLEDRYAMKRDKSFACGGIGGQLIINKRGWIIDKEQTVHEGEGPVQLIRWRGGLVAWANDWGVKVYDSEKDQRVTFIERPPNCPPMELCRCHLEWQNHDVLLVAWAHTLRVVTFKKGQSAELAGSPTSAAAVDVVEQSSDASSVEVAALLTFDFFVAGLSPWGGGSIVSVLAFRPPGSTGSQGKSTTVEGEGESGEMPYPEVHVVRLDGKQVSADLLNLKGYQRLRASDYLMPTLRYAHTHSYDYESTDSSFIYDAGYGQLAYVCTPKDVVICRLRDADDRVQWALERKEYARALDIALHDPCALQRVILTEVMEMYLGDLLRQKKFHKAAEEIQRLFVEDTEEYAKLWEKYVYLFAQRGQLSAIARFIPTTSPRLPKVQYEMVLKHFLESDPGQLRELIRKWPKPRRQTKPPVSQPTQGDLTRVAPEYTETTHVFEPLYDAQAWITQLETVVRRRRIAEADAERLSVETMYLMEALAELYTATEQYDHALRIYISQGEFCSNKDVAFKLITEHQLWSLVVHKVVNLMRIDKSTAVRMLVNQTEQLKISDIVAQLNGEPELLHTYLHEIVLHRMAEYNSEMYATLHEKQVALYAEYAPEMLLKFLQTSNFVPLEKVSFT</sequence>
<proteinExistence type="predicted"/>
<comment type="caution">
    <text evidence="1">The sequence shown here is derived from an EMBL/GenBank/DDBJ whole genome shotgun (WGS) entry which is preliminary data.</text>
</comment>
<evidence type="ECO:0000313" key="1">
    <source>
        <dbReference type="EMBL" id="KAI9917450.1"/>
    </source>
</evidence>
<reference evidence="1 2" key="1">
    <citation type="journal article" date="2022" name="bioRxiv">
        <title>The genome of the oomycete Peronosclerospora sorghi, a cosmopolitan pathogen of maize and sorghum, is inflated with dispersed pseudogenes.</title>
        <authorList>
            <person name="Fletcher K."/>
            <person name="Martin F."/>
            <person name="Isakeit T."/>
            <person name="Cavanaugh K."/>
            <person name="Magill C."/>
            <person name="Michelmore R."/>
        </authorList>
    </citation>
    <scope>NUCLEOTIDE SEQUENCE [LARGE SCALE GENOMIC DNA]</scope>
    <source>
        <strain evidence="1">P6</strain>
    </source>
</reference>
<keyword evidence="2" id="KW-1185">Reference proteome</keyword>
<accession>A0ACC0WH92</accession>
<gene>
    <name evidence="1" type="ORF">PsorP6_012828</name>
</gene>
<name>A0ACC0WH92_9STRA</name>